<feature type="compositionally biased region" description="Polar residues" evidence="7">
    <location>
        <begin position="188"/>
        <end position="205"/>
    </location>
</feature>
<feature type="compositionally biased region" description="Polar residues" evidence="7">
    <location>
        <begin position="1"/>
        <end position="13"/>
    </location>
</feature>
<proteinExistence type="predicted"/>
<gene>
    <name evidence="9" type="ORF">PICST_59466</name>
</gene>
<dbReference type="CDD" id="cd15761">
    <property type="entry name" value="FYVE1_Vac1p_like"/>
    <property type="match status" value="1"/>
</dbReference>
<dbReference type="GO" id="GO:0006281">
    <property type="term" value="P:DNA repair"/>
    <property type="evidence" value="ECO:0007669"/>
    <property type="project" value="UniProtKB-KW"/>
</dbReference>
<name>A3LSR8_PICST</name>
<dbReference type="Gene3D" id="3.30.40.10">
    <property type="entry name" value="Zinc/RING finger domain, C3HC4 (zinc finger)"/>
    <property type="match status" value="2"/>
</dbReference>
<evidence type="ECO:0000313" key="9">
    <source>
        <dbReference type="EMBL" id="ABN66282.2"/>
    </source>
</evidence>
<dbReference type="InterPro" id="IPR000306">
    <property type="entry name" value="Znf_FYVE"/>
</dbReference>
<dbReference type="InterPro" id="IPR052727">
    <property type="entry name" value="Rab4/Rab5_effector"/>
</dbReference>
<dbReference type="InParanoid" id="A3LSR8"/>
<feature type="region of interest" description="Disordered" evidence="7">
    <location>
        <begin position="112"/>
        <end position="137"/>
    </location>
</feature>
<evidence type="ECO:0000256" key="5">
    <source>
        <dbReference type="ARBA" id="ARBA00023204"/>
    </source>
</evidence>
<dbReference type="HOGENOM" id="CLU_026440_1_0_1"/>
<protein>
    <recommendedName>
        <fullName evidence="8">FYVE-type domain-containing protein</fullName>
    </recommendedName>
</protein>
<keyword evidence="10" id="KW-1185">Reference proteome</keyword>
<dbReference type="FunCoup" id="A3LSR8">
    <property type="interactions" value="77"/>
</dbReference>
<dbReference type="eggNOG" id="KOG1842">
    <property type="taxonomic scope" value="Eukaryota"/>
</dbReference>
<dbReference type="SUPFAM" id="SSF57903">
    <property type="entry name" value="FYVE/PHD zinc finger"/>
    <property type="match status" value="2"/>
</dbReference>
<evidence type="ECO:0000256" key="1">
    <source>
        <dbReference type="ARBA" id="ARBA00022723"/>
    </source>
</evidence>
<dbReference type="STRING" id="322104.A3LSR8"/>
<dbReference type="InterPro" id="IPR013083">
    <property type="entry name" value="Znf_RING/FYVE/PHD"/>
</dbReference>
<dbReference type="InterPro" id="IPR036531">
    <property type="entry name" value="Rbsn_Rab-bd_sf"/>
</dbReference>
<organism evidence="9 10">
    <name type="scientific">Scheffersomyces stipitis (strain ATCC 58785 / CBS 6054 / NBRC 10063 / NRRL Y-11545)</name>
    <name type="common">Yeast</name>
    <name type="synonym">Pichia stipitis</name>
    <dbReference type="NCBI Taxonomy" id="322104"/>
    <lineage>
        <taxon>Eukaryota</taxon>
        <taxon>Fungi</taxon>
        <taxon>Dikarya</taxon>
        <taxon>Ascomycota</taxon>
        <taxon>Saccharomycotina</taxon>
        <taxon>Pichiomycetes</taxon>
        <taxon>Debaryomycetaceae</taxon>
        <taxon>Scheffersomyces</taxon>
    </lineage>
</organism>
<dbReference type="AlphaFoldDB" id="A3LSR8"/>
<dbReference type="InterPro" id="IPR006642">
    <property type="entry name" value="Rad18_UBZ4"/>
</dbReference>
<dbReference type="EMBL" id="CP000498">
    <property type="protein sequence ID" value="ABN66282.2"/>
    <property type="molecule type" value="Genomic_DNA"/>
</dbReference>
<evidence type="ECO:0000256" key="3">
    <source>
        <dbReference type="ARBA" id="ARBA00022771"/>
    </source>
</evidence>
<dbReference type="InterPro" id="IPR011011">
    <property type="entry name" value="Znf_FYVE_PHD"/>
</dbReference>
<dbReference type="GeneID" id="4838593"/>
<keyword evidence="5" id="KW-0234">DNA repair</keyword>
<dbReference type="Pfam" id="PF01363">
    <property type="entry name" value="FYVE"/>
    <property type="match status" value="1"/>
</dbReference>
<evidence type="ECO:0000256" key="6">
    <source>
        <dbReference type="PROSITE-ProRule" id="PRU00091"/>
    </source>
</evidence>
<feature type="compositionally biased region" description="Low complexity" evidence="7">
    <location>
        <begin position="120"/>
        <end position="131"/>
    </location>
</feature>
<dbReference type="CDD" id="cd15737">
    <property type="entry name" value="FYVE2_Vac1p_like"/>
    <property type="match status" value="1"/>
</dbReference>
<keyword evidence="1" id="KW-0479">Metal-binding</keyword>
<dbReference type="PROSITE" id="PS00028">
    <property type="entry name" value="ZINC_FINGER_C2H2_1"/>
    <property type="match status" value="1"/>
</dbReference>
<dbReference type="SUPFAM" id="SSF140125">
    <property type="entry name" value="Rabenosyn-5 Rab-binding domain-like"/>
    <property type="match status" value="1"/>
</dbReference>
<keyword evidence="3 6" id="KW-0863">Zinc-finger</keyword>
<dbReference type="GO" id="GO:0032266">
    <property type="term" value="F:phosphatidylinositol-3-phosphate binding"/>
    <property type="evidence" value="ECO:0007669"/>
    <property type="project" value="UniProtKB-ARBA"/>
</dbReference>
<feature type="region of interest" description="Disordered" evidence="7">
    <location>
        <begin position="177"/>
        <end position="208"/>
    </location>
</feature>
<dbReference type="InterPro" id="IPR017455">
    <property type="entry name" value="Znf_FYVE-rel"/>
</dbReference>
<reference evidence="9 10" key="1">
    <citation type="journal article" date="2007" name="Nat. Biotechnol.">
        <title>Genome sequence of the lignocellulose-bioconverting and xylose-fermenting yeast Pichia stipitis.</title>
        <authorList>
            <person name="Jeffries T.W."/>
            <person name="Grigoriev I.V."/>
            <person name="Grimwood J."/>
            <person name="Laplaza J.M."/>
            <person name="Aerts A."/>
            <person name="Salamov A."/>
            <person name="Schmutz J."/>
            <person name="Lindquist E."/>
            <person name="Dehal P."/>
            <person name="Shapiro H."/>
            <person name="Jin Y.S."/>
            <person name="Passoth V."/>
            <person name="Richardson P.M."/>
        </authorList>
    </citation>
    <scope>NUCLEOTIDE SEQUENCE [LARGE SCALE GENOMIC DNA]</scope>
    <source>
        <strain evidence="10">ATCC 58785 / CBS 6054 / NBRC 10063 / NRRL Y-11545</strain>
    </source>
</reference>
<dbReference type="GO" id="GO:0008270">
    <property type="term" value="F:zinc ion binding"/>
    <property type="evidence" value="ECO:0007669"/>
    <property type="project" value="UniProtKB-KW"/>
</dbReference>
<keyword evidence="2" id="KW-0227">DNA damage</keyword>
<feature type="region of interest" description="Disordered" evidence="7">
    <location>
        <begin position="1"/>
        <end position="84"/>
    </location>
</feature>
<dbReference type="Pfam" id="PF11464">
    <property type="entry name" value="Rbsn"/>
    <property type="match status" value="1"/>
</dbReference>
<feature type="domain" description="FYVE-type" evidence="8">
    <location>
        <begin position="382"/>
        <end position="470"/>
    </location>
</feature>
<keyword evidence="4" id="KW-0862">Zinc</keyword>
<accession>A3LSR8</accession>
<dbReference type="RefSeq" id="XP_001384311.2">
    <property type="nucleotide sequence ID" value="XM_001384274.1"/>
</dbReference>
<dbReference type="GO" id="GO:0003677">
    <property type="term" value="F:DNA binding"/>
    <property type="evidence" value="ECO:0007669"/>
    <property type="project" value="InterPro"/>
</dbReference>
<dbReference type="PANTHER" id="PTHR13510">
    <property type="entry name" value="FYVE-FINGER-CONTAINING RAB5 EFFECTOR PROTEIN RABENOSYN-5-RELATED"/>
    <property type="match status" value="1"/>
</dbReference>
<evidence type="ECO:0000256" key="4">
    <source>
        <dbReference type="ARBA" id="ARBA00022833"/>
    </source>
</evidence>
<evidence type="ECO:0000313" key="10">
    <source>
        <dbReference type="Proteomes" id="UP000002258"/>
    </source>
</evidence>
<dbReference type="SMART" id="SM00734">
    <property type="entry name" value="ZnF_Rad18"/>
    <property type="match status" value="1"/>
</dbReference>
<dbReference type="InterPro" id="IPR021565">
    <property type="entry name" value="Rbsn_Rab-bd"/>
</dbReference>
<sequence length="685" mass="78988">MANQHSRPTQRRNLGSPFKSPEAIAKMSKSQNSNMTTSSTLQTPDNVKSVQYEASPTPVRHTAVKSLAPSSQYEEVPVADPTKQTDSLTCPICSEHMLTLSQLNQHIDDAHQEKEMETDSSNAANNLSNGGTSVGRLLGTNDVKRWFSGKSENQRKTPQKRKTISLDMLDDERGFSFSDNGDGFRESPVSSRVTSPLPNSGNSPYSKHKRITRTHWKHPSTTPLCSIRDCGKTLNVKNGIVNCRKCGLLFCNEHTQYRVKLKNSEDVEKEPPVYNSTFEGTWSKCCCDCYYSKPDLAVGTQVNSRDLTSQFAKKRQELLDDKQLARVKVQKRFIKLADLLAETSFHERNESKTLWGAIQKTLIDSKSEAEKEIIGYDNWQSDKEATNCTICFVRFNIVIRRHHCRLCGNIVCDDPYGARKSCSIVVPLSKLLEKLHNLNYSRLVKDNLKTLLHEDSIKFRCCVDCKNSLLYDWKLLHLRTPKQNETEIFLIYNAILAQKHQISQLLPKYAKHIDTTSDEEESYTNRLRIKIMTFLKDFENLTTQFRGRFFISENNKLLVIDDFAADSRLITNIYQSSIMFLQDNLIWYKQLNDKHKEIEQQRLKQSLEERAKEETPEVPRLTKKQIRELREQLMVMNEQKFLVENMIMESTKARRFEELSSLEQNKRELDMTIENLETELGEFGF</sequence>
<dbReference type="PANTHER" id="PTHR13510:SF44">
    <property type="entry name" value="RABENOSYN-5"/>
    <property type="match status" value="1"/>
</dbReference>
<dbReference type="InterPro" id="IPR013087">
    <property type="entry name" value="Znf_C2H2_type"/>
</dbReference>
<dbReference type="PROSITE" id="PS50178">
    <property type="entry name" value="ZF_FYVE"/>
    <property type="match status" value="1"/>
</dbReference>
<dbReference type="KEGG" id="pic:PICST_59466"/>
<dbReference type="OMA" id="DDVHQNL"/>
<evidence type="ECO:0000259" key="8">
    <source>
        <dbReference type="PROSITE" id="PS50178"/>
    </source>
</evidence>
<feature type="compositionally biased region" description="Polar residues" evidence="7">
    <location>
        <begin position="28"/>
        <end position="54"/>
    </location>
</feature>
<dbReference type="SMART" id="SM00064">
    <property type="entry name" value="FYVE"/>
    <property type="match status" value="2"/>
</dbReference>
<evidence type="ECO:0000256" key="7">
    <source>
        <dbReference type="SAM" id="MobiDB-lite"/>
    </source>
</evidence>
<dbReference type="OrthoDB" id="166134at2759"/>
<evidence type="ECO:0000256" key="2">
    <source>
        <dbReference type="ARBA" id="ARBA00022763"/>
    </source>
</evidence>
<dbReference type="Proteomes" id="UP000002258">
    <property type="component" value="Chromosome 4"/>
</dbReference>